<feature type="repeat" description="WD" evidence="3">
    <location>
        <begin position="1206"/>
        <end position="1238"/>
    </location>
</feature>
<evidence type="ECO:0000256" key="5">
    <source>
        <dbReference type="SAM" id="MobiDB-lite"/>
    </source>
</evidence>
<dbReference type="PROSITE" id="PS50082">
    <property type="entry name" value="WD_REPEATS_2"/>
    <property type="match status" value="5"/>
</dbReference>
<evidence type="ECO:0000256" key="3">
    <source>
        <dbReference type="PROSITE-ProRule" id="PRU00221"/>
    </source>
</evidence>
<evidence type="ECO:0000256" key="1">
    <source>
        <dbReference type="ARBA" id="ARBA00022574"/>
    </source>
</evidence>
<comment type="caution">
    <text evidence="7">The sequence shown here is derived from an EMBL/GenBank/DDBJ whole genome shotgun (WGS) entry which is preliminary data.</text>
</comment>
<dbReference type="STRING" id="391625.PPSIR1_29900"/>
<feature type="repeat" description="WD" evidence="3">
    <location>
        <begin position="1018"/>
        <end position="1059"/>
    </location>
</feature>
<keyword evidence="8" id="KW-1185">Reference proteome</keyword>
<proteinExistence type="predicted"/>
<evidence type="ECO:0000256" key="6">
    <source>
        <dbReference type="SAM" id="Phobius"/>
    </source>
</evidence>
<dbReference type="InterPro" id="IPR001680">
    <property type="entry name" value="WD40_rpt"/>
</dbReference>
<dbReference type="PROSITE" id="PS00678">
    <property type="entry name" value="WD_REPEATS_1"/>
    <property type="match status" value="1"/>
</dbReference>
<dbReference type="Pfam" id="PF00400">
    <property type="entry name" value="WD40"/>
    <property type="match status" value="6"/>
</dbReference>
<dbReference type="SUPFAM" id="SSF101908">
    <property type="entry name" value="Putative isomerase YbhE"/>
    <property type="match status" value="1"/>
</dbReference>
<evidence type="ECO:0000256" key="4">
    <source>
        <dbReference type="SAM" id="Coils"/>
    </source>
</evidence>
<dbReference type="CDD" id="cd00200">
    <property type="entry name" value="WD40"/>
    <property type="match status" value="2"/>
</dbReference>
<protein>
    <submittedName>
        <fullName evidence="7">WD-40 repeat</fullName>
    </submittedName>
</protein>
<dbReference type="PANTHER" id="PTHR22847:SF637">
    <property type="entry name" value="WD REPEAT DOMAIN 5B"/>
    <property type="match status" value="1"/>
</dbReference>
<dbReference type="InterPro" id="IPR027417">
    <property type="entry name" value="P-loop_NTPase"/>
</dbReference>
<reference evidence="7 8" key="1">
    <citation type="submission" date="2007-06" db="EMBL/GenBank/DDBJ databases">
        <authorList>
            <person name="Shimkets L."/>
            <person name="Ferriera S."/>
            <person name="Johnson J."/>
            <person name="Kravitz S."/>
            <person name="Beeson K."/>
            <person name="Sutton G."/>
            <person name="Rogers Y.-H."/>
            <person name="Friedman R."/>
            <person name="Frazier M."/>
            <person name="Venter J.C."/>
        </authorList>
    </citation>
    <scope>NUCLEOTIDE SEQUENCE [LARGE SCALE GENOMIC DNA]</scope>
    <source>
        <strain evidence="7 8">SIR-1</strain>
    </source>
</reference>
<keyword evidence="2" id="KW-0677">Repeat</keyword>
<dbReference type="InterPro" id="IPR019775">
    <property type="entry name" value="WD40_repeat_CS"/>
</dbReference>
<dbReference type="Proteomes" id="UP000005801">
    <property type="component" value="Unassembled WGS sequence"/>
</dbReference>
<feature type="transmembrane region" description="Helical" evidence="6">
    <location>
        <begin position="430"/>
        <end position="454"/>
    </location>
</feature>
<feature type="repeat" description="WD" evidence="3">
    <location>
        <begin position="807"/>
        <end position="848"/>
    </location>
</feature>
<dbReference type="Gene3D" id="2.130.10.10">
    <property type="entry name" value="YVTN repeat-like/Quinoprotein amine dehydrogenase"/>
    <property type="match status" value="5"/>
</dbReference>
<dbReference type="Gene3D" id="3.40.50.300">
    <property type="entry name" value="P-loop containing nucleotide triphosphate hydrolases"/>
    <property type="match status" value="1"/>
</dbReference>
<sequence length="1394" mass="150732">MYIEREADDELVTALAQGDYCLVFAPRQVGKSSLRVRAAQRLRELGSETAYVDLSAVGAEAQVLDWYFSVTREIAVSLGLAAEVSSFWDGLGEHETPASSLRRFMSEVVLERIDAPVVVFIDEADVTLSLPFSRDDFFAAIRAMFNERAEDERWTRLSFCLIGVMTRADLVEDLERTPFNIECTEVLLRDLSREELEGFRPGFEPLERDGVDVDALLDAVHHWTAGHPALSQRLCWTLVDRHGDHSRGELDEGEGVAGREREAVDACVQSLFLERGRELDPVLNDTARRFNRSRRDRNLARDIELYGRLLGGAKVAATGRLLGPGGVALLARLRVAGLIGETEDGLLTVRSRIVAQVFNQAWARSVVDERLLSGDLHLWLDGGRNPNDLLRGARLARALEWMEGRTDITDNERDFVFESEAYEAQRRRGVLVITVGFALSLAGLLVFAVVQFIAADRARTRAEALNKEAMASNRRAKQSARDAERAARNERGYRASLLAGVGGSELNALIVALEASEPLPDAVSLGPVEDLPWPATVLAPYYQTLTEAEREALARPSTAVAQGLVDALVHSRTLREIQGRRGEAPLIALSPDGALLATASYTGGFPTVYAMDSGESLYQLSRLEGYGTELAGTGNASPSGGFTDLRFSPNGALIATVSRGVVELWSAETGAFLTEVDPDDAAANEKYPRGVEFSPVGDRLATNTGLVAQTQDGEPLGRVVSRGAGSARHLLWSPANDWLAVVDEATRLQLWTVGEQGPDRNRELGRVSHHDPNLSASPDGSRLAVIVDDRVQLWDPRDPGRKPEFELIGHQALIMAARFSPDGQILATTDGVGTLWLWDPNTGRALAEFESRAGFLEALAWDPEGQLIAAGGEDSVIRLWHASGADTEPVATLAGHRGVISQLEFTPDGETLVSTATDGRVRQWGMQPGLPRAQLIDAEVEVAVFLPDGQRMVTGEADALRVWTVEGGEFERELEDSAGVVYGVLNAAQSPAGPRIAALEGRMIGLWDADTGARLHTLEGRCDELFSAAFSEDGSALAAGCGDGNVEVWDVESGEPSVPKPPLDPEPSLLTFLQRADEDDARPDELWSLLFTTDGSSPRIVGGGNSGALHLWEGDGRALMALGGHSKASVVSIVKDPHRPQMAAFSTDGHVHIWSLGMGQPIRDIETGLSRPIELCYADEGRRLVAASESDVVLWDANTGERLAGISKHRRQITALACAPDGKLVATASRDGVIELWDPVLSRSFAIFDGLEPVEYLRYSPTGEHILAITDEGRVSTWTVEPKAWIEHGCELLLGSTVELQGHAAQQCLGPEVVPLPLEGEAERSAPLASDGSPTLDLAGNPAGDHSPSTAGVLPPAGSSIEAAKPSSFPKHHDRYGLEPAPATELIYPDRQTR</sequence>
<keyword evidence="6" id="KW-1133">Transmembrane helix</keyword>
<keyword evidence="6" id="KW-0472">Membrane</keyword>
<dbReference type="eggNOG" id="COG2319">
    <property type="taxonomic scope" value="Bacteria"/>
</dbReference>
<dbReference type="PANTHER" id="PTHR22847">
    <property type="entry name" value="WD40 REPEAT PROTEIN"/>
    <property type="match status" value="1"/>
</dbReference>
<dbReference type="SMART" id="SM00320">
    <property type="entry name" value="WD40"/>
    <property type="match status" value="13"/>
</dbReference>
<evidence type="ECO:0000313" key="7">
    <source>
        <dbReference type="EMBL" id="EDM81114.1"/>
    </source>
</evidence>
<keyword evidence="4" id="KW-0175">Coiled coil</keyword>
<feature type="region of interest" description="Disordered" evidence="5">
    <location>
        <begin position="759"/>
        <end position="779"/>
    </location>
</feature>
<feature type="repeat" description="WD" evidence="3">
    <location>
        <begin position="893"/>
        <end position="924"/>
    </location>
</feature>
<name>A6FYV9_9BACT</name>
<dbReference type="EMBL" id="ABCS01000005">
    <property type="protein sequence ID" value="EDM81114.1"/>
    <property type="molecule type" value="Genomic_DNA"/>
</dbReference>
<keyword evidence="1 3" id="KW-0853">WD repeat</keyword>
<dbReference type="SUPFAM" id="SSF50978">
    <property type="entry name" value="WD40 repeat-like"/>
    <property type="match status" value="1"/>
</dbReference>
<gene>
    <name evidence="7" type="ORF">PPSIR1_29900</name>
</gene>
<evidence type="ECO:0000256" key="2">
    <source>
        <dbReference type="ARBA" id="ARBA00022737"/>
    </source>
</evidence>
<organism evidence="7 8">
    <name type="scientific">Plesiocystis pacifica SIR-1</name>
    <dbReference type="NCBI Taxonomy" id="391625"/>
    <lineage>
        <taxon>Bacteria</taxon>
        <taxon>Pseudomonadati</taxon>
        <taxon>Myxococcota</taxon>
        <taxon>Polyangia</taxon>
        <taxon>Nannocystales</taxon>
        <taxon>Nannocystaceae</taxon>
        <taxon>Plesiocystis</taxon>
    </lineage>
</organism>
<dbReference type="SUPFAM" id="SSF82171">
    <property type="entry name" value="DPP6 N-terminal domain-like"/>
    <property type="match status" value="1"/>
</dbReference>
<feature type="compositionally biased region" description="Basic and acidic residues" evidence="5">
    <location>
        <begin position="759"/>
        <end position="772"/>
    </location>
</feature>
<feature type="repeat" description="WD" evidence="3">
    <location>
        <begin position="849"/>
        <end position="880"/>
    </location>
</feature>
<dbReference type="Pfam" id="PF14516">
    <property type="entry name" value="AAA_35"/>
    <property type="match status" value="1"/>
</dbReference>
<dbReference type="InterPro" id="IPR036322">
    <property type="entry name" value="WD40_repeat_dom_sf"/>
</dbReference>
<feature type="coiled-coil region" evidence="4">
    <location>
        <begin position="455"/>
        <end position="486"/>
    </location>
</feature>
<accession>A6FYV9</accession>
<keyword evidence="6" id="KW-0812">Transmembrane</keyword>
<dbReference type="SUPFAM" id="SSF52540">
    <property type="entry name" value="P-loop containing nucleoside triphosphate hydrolases"/>
    <property type="match status" value="1"/>
</dbReference>
<dbReference type="PROSITE" id="PS50294">
    <property type="entry name" value="WD_REPEATS_REGION"/>
    <property type="match status" value="5"/>
</dbReference>
<dbReference type="InterPro" id="IPR015943">
    <property type="entry name" value="WD40/YVTN_repeat-like_dom_sf"/>
</dbReference>
<evidence type="ECO:0000313" key="8">
    <source>
        <dbReference type="Proteomes" id="UP000005801"/>
    </source>
</evidence>
<feature type="region of interest" description="Disordered" evidence="5">
    <location>
        <begin position="1323"/>
        <end position="1394"/>
    </location>
</feature>